<keyword evidence="4" id="KW-0540">Nuclease</keyword>
<comment type="subcellular location">
    <subcellularLocation>
        <location evidence="3">Nucleus</location>
    </subcellularLocation>
</comment>
<dbReference type="PANTHER" id="PTHR15822:SF4">
    <property type="entry name" value="TYROSYL-DNA PHOSPHODIESTERASE 2"/>
    <property type="match status" value="1"/>
</dbReference>
<keyword evidence="5" id="KW-0479">Metal-binding</keyword>
<dbReference type="GO" id="GO:0006302">
    <property type="term" value="P:double-strand break repair"/>
    <property type="evidence" value="ECO:0007669"/>
    <property type="project" value="TreeGrafter"/>
</dbReference>
<dbReference type="GO" id="GO:0004519">
    <property type="term" value="F:endonuclease activity"/>
    <property type="evidence" value="ECO:0007669"/>
    <property type="project" value="UniProtKB-KW"/>
</dbReference>
<dbReference type="PANTHER" id="PTHR15822">
    <property type="entry name" value="TRAF AND TNF RECEPTOR-ASSOCIATED PROTEIN"/>
    <property type="match status" value="1"/>
</dbReference>
<comment type="caution">
    <text evidence="11">The sequence shown here is derived from an EMBL/GenBank/DDBJ whole genome shotgun (WGS) entry which is preliminary data.</text>
</comment>
<evidence type="ECO:0000256" key="8">
    <source>
        <dbReference type="ARBA" id="ARBA00022842"/>
    </source>
</evidence>
<dbReference type="SUPFAM" id="SSF56219">
    <property type="entry name" value="DNase I-like"/>
    <property type="match status" value="1"/>
</dbReference>
<keyword evidence="7" id="KW-0378">Hydrolase</keyword>
<evidence type="ECO:0000256" key="3">
    <source>
        <dbReference type="ARBA" id="ARBA00004123"/>
    </source>
</evidence>
<keyword evidence="9" id="KW-0234">DNA repair</keyword>
<evidence type="ECO:0000256" key="4">
    <source>
        <dbReference type="ARBA" id="ARBA00022722"/>
    </source>
</evidence>
<dbReference type="OrthoDB" id="9975959at2759"/>
<dbReference type="Proteomes" id="UP000193467">
    <property type="component" value="Unassembled WGS sequence"/>
</dbReference>
<evidence type="ECO:0000256" key="5">
    <source>
        <dbReference type="ARBA" id="ARBA00022723"/>
    </source>
</evidence>
<keyword evidence="8" id="KW-0460">Magnesium</keyword>
<sequence length="405" mass="44915">MGQGVSAIKQQLSEGKVENYVMRQRMKSFVVDQRFPSAGHWEVFNGFLDAGEGSDMGDRGALKLKLATWNIWFDRQHEPVARWNDLFDQLFAVSADGSAPSDVVALQEIITQSYEQLLSREDVRKDWILTDFTDVLERSSSWYGTLLLVRKEWLRANGLDQVDMSLTRYESPMARTLLTVEVGNADGIALRVGTSHFESAPQDVERRRRQFLTAARLLTFPRMHASIESPSFPRRSVDEFEGFLHSRAAEGGLTPDDLAEVPPSIICGDTNIEGYEELAPLLDGPLGYVDTFASAHPPSADAADLAVRNTELYSTHPTFGTTYTEDPIPVSPKRIDYILAHKGGSSKLRVLSAKTVGGEVCRVRGEDGRMREAVCVGGKEGKMYPSDHLGVVVELEFARKEAATA</sequence>
<keyword evidence="12" id="KW-1185">Reference proteome</keyword>
<dbReference type="GO" id="GO:0005737">
    <property type="term" value="C:cytoplasm"/>
    <property type="evidence" value="ECO:0007669"/>
    <property type="project" value="TreeGrafter"/>
</dbReference>
<keyword evidence="11" id="KW-0255">Endonuclease</keyword>
<dbReference type="InterPro" id="IPR051547">
    <property type="entry name" value="TDP2-like"/>
</dbReference>
<evidence type="ECO:0000256" key="2">
    <source>
        <dbReference type="ARBA" id="ARBA00001946"/>
    </source>
</evidence>
<dbReference type="GO" id="GO:0070260">
    <property type="term" value="F:5'-tyrosyl-DNA phosphodiesterase activity"/>
    <property type="evidence" value="ECO:0007669"/>
    <property type="project" value="TreeGrafter"/>
</dbReference>
<gene>
    <name evidence="11" type="ORF">BCR35DRAFT_305821</name>
</gene>
<evidence type="ECO:0000256" key="1">
    <source>
        <dbReference type="ARBA" id="ARBA00001936"/>
    </source>
</evidence>
<evidence type="ECO:0000256" key="6">
    <source>
        <dbReference type="ARBA" id="ARBA00022763"/>
    </source>
</evidence>
<reference evidence="11 12" key="1">
    <citation type="submission" date="2016-07" db="EMBL/GenBank/DDBJ databases">
        <title>Pervasive Adenine N6-methylation of Active Genes in Fungi.</title>
        <authorList>
            <consortium name="DOE Joint Genome Institute"/>
            <person name="Mondo S.J."/>
            <person name="Dannebaum R.O."/>
            <person name="Kuo R.C."/>
            <person name="Labutti K."/>
            <person name="Haridas S."/>
            <person name="Kuo A."/>
            <person name="Salamov A."/>
            <person name="Ahrendt S.R."/>
            <person name="Lipzen A."/>
            <person name="Sullivan W."/>
            <person name="Andreopoulos W.B."/>
            <person name="Clum A."/>
            <person name="Lindquist E."/>
            <person name="Daum C."/>
            <person name="Ramamoorthy G.K."/>
            <person name="Gryganskyi A."/>
            <person name="Culley D."/>
            <person name="Magnuson J.K."/>
            <person name="James T.Y."/>
            <person name="O'Malley M.A."/>
            <person name="Stajich J.E."/>
            <person name="Spatafora J.W."/>
            <person name="Visel A."/>
            <person name="Grigoriev I.V."/>
        </authorList>
    </citation>
    <scope>NUCLEOTIDE SEQUENCE [LARGE SCALE GENOMIC DNA]</scope>
    <source>
        <strain evidence="11 12">62-1032</strain>
    </source>
</reference>
<dbReference type="InterPro" id="IPR036691">
    <property type="entry name" value="Endo/exonu/phosph_ase_sf"/>
</dbReference>
<organism evidence="11 12">
    <name type="scientific">Leucosporidium creatinivorum</name>
    <dbReference type="NCBI Taxonomy" id="106004"/>
    <lineage>
        <taxon>Eukaryota</taxon>
        <taxon>Fungi</taxon>
        <taxon>Dikarya</taxon>
        <taxon>Basidiomycota</taxon>
        <taxon>Pucciniomycotina</taxon>
        <taxon>Microbotryomycetes</taxon>
        <taxon>Leucosporidiales</taxon>
        <taxon>Leucosporidium</taxon>
    </lineage>
</organism>
<evidence type="ECO:0000256" key="7">
    <source>
        <dbReference type="ARBA" id="ARBA00022801"/>
    </source>
</evidence>
<keyword evidence="10" id="KW-0539">Nucleus</keyword>
<comment type="cofactor">
    <cofactor evidence="2">
        <name>Mg(2+)</name>
        <dbReference type="ChEBI" id="CHEBI:18420"/>
    </cofactor>
</comment>
<dbReference type="EMBL" id="MCGR01000034">
    <property type="protein sequence ID" value="ORY76576.1"/>
    <property type="molecule type" value="Genomic_DNA"/>
</dbReference>
<evidence type="ECO:0000256" key="10">
    <source>
        <dbReference type="ARBA" id="ARBA00023242"/>
    </source>
</evidence>
<keyword evidence="6" id="KW-0227">DNA damage</keyword>
<evidence type="ECO:0000313" key="11">
    <source>
        <dbReference type="EMBL" id="ORY76576.1"/>
    </source>
</evidence>
<protein>
    <submittedName>
        <fullName evidence="11">Endonuclease/exonuclease/phosphatase</fullName>
    </submittedName>
</protein>
<name>A0A1Y2EZN3_9BASI</name>
<proteinExistence type="predicted"/>
<evidence type="ECO:0000256" key="9">
    <source>
        <dbReference type="ARBA" id="ARBA00023204"/>
    </source>
</evidence>
<dbReference type="GO" id="GO:0046872">
    <property type="term" value="F:metal ion binding"/>
    <property type="evidence" value="ECO:0007669"/>
    <property type="project" value="UniProtKB-KW"/>
</dbReference>
<evidence type="ECO:0000313" key="12">
    <source>
        <dbReference type="Proteomes" id="UP000193467"/>
    </source>
</evidence>
<accession>A0A1Y2EZN3</accession>
<dbReference type="AlphaFoldDB" id="A0A1Y2EZN3"/>
<dbReference type="GO" id="GO:0004527">
    <property type="term" value="F:exonuclease activity"/>
    <property type="evidence" value="ECO:0007669"/>
    <property type="project" value="UniProtKB-KW"/>
</dbReference>
<dbReference type="GO" id="GO:0003697">
    <property type="term" value="F:single-stranded DNA binding"/>
    <property type="evidence" value="ECO:0007669"/>
    <property type="project" value="TreeGrafter"/>
</dbReference>
<dbReference type="InParanoid" id="A0A1Y2EZN3"/>
<comment type="cofactor">
    <cofactor evidence="1">
        <name>Mn(2+)</name>
        <dbReference type="ChEBI" id="CHEBI:29035"/>
    </cofactor>
</comment>
<keyword evidence="11" id="KW-0269">Exonuclease</keyword>
<dbReference type="Gene3D" id="3.60.10.10">
    <property type="entry name" value="Endonuclease/exonuclease/phosphatase"/>
    <property type="match status" value="1"/>
</dbReference>